<gene>
    <name evidence="7" type="ORF">URODEC1_LOCUS79722</name>
</gene>
<protein>
    <recommendedName>
        <fullName evidence="6">Disease resistance N-terminal domain-containing protein</fullName>
    </recommendedName>
</protein>
<sequence length="483" mass="55661">MELFVSAIAGDIINRSISFLINKYSTEEDLREKTERLQDLLLRVHMIIEEAEGRYITNSKMLLQLRMLVEVMYQGYHVLDTVKYRTLRRSRTAKEVSSFKGLSFTTFINQRHTTSRISISHVLQTALNNLESVVSNTKEFALLLGGCERMHCSRPYDSYLYIDNFMFSRHMEKQQVINFLLEDNIPPLAPGVLPIIGGIRVGKKTLIAHACNNEKVRRHFTWILHLKGERILRREKEPFIPERTLVVIEFTSDVDDDNWLEFYSSGKQMARGTKIVIVSRIEKLSRFGTVKPVYLKILSQGEYSYLFKVLAFGSTNPEEHPKLATIAHNLAAELGGSFISANMCADMLRKNQNIHFWRSIYEKYRNVVHKNFSRFGGHPKNLMDKDCPIDATSLASSSLGTILRIMPPHDEMDDPKRELPRVTFGDLVTGSAALPKEFEFVAWESRIPPYKRFVNHGTTAHCDEEIFQHQTGSPCKKRQRLDK</sequence>
<evidence type="ECO:0000313" key="8">
    <source>
        <dbReference type="Proteomes" id="UP001497457"/>
    </source>
</evidence>
<dbReference type="PANTHER" id="PTHR33377">
    <property type="entry name" value="OS10G0134700 PROTEIN-RELATED"/>
    <property type="match status" value="1"/>
</dbReference>
<evidence type="ECO:0000256" key="4">
    <source>
        <dbReference type="ARBA" id="ARBA00022741"/>
    </source>
</evidence>
<dbReference type="SUPFAM" id="SSF52540">
    <property type="entry name" value="P-loop containing nucleoside triphosphate hydrolases"/>
    <property type="match status" value="1"/>
</dbReference>
<organism evidence="7 8">
    <name type="scientific">Urochloa decumbens</name>
    <dbReference type="NCBI Taxonomy" id="240449"/>
    <lineage>
        <taxon>Eukaryota</taxon>
        <taxon>Viridiplantae</taxon>
        <taxon>Streptophyta</taxon>
        <taxon>Embryophyta</taxon>
        <taxon>Tracheophyta</taxon>
        <taxon>Spermatophyta</taxon>
        <taxon>Magnoliopsida</taxon>
        <taxon>Liliopsida</taxon>
        <taxon>Poales</taxon>
        <taxon>Poaceae</taxon>
        <taxon>PACMAD clade</taxon>
        <taxon>Panicoideae</taxon>
        <taxon>Panicodae</taxon>
        <taxon>Paniceae</taxon>
        <taxon>Melinidinae</taxon>
        <taxon>Urochloa</taxon>
    </lineage>
</organism>
<name>A0ABC9CYZ7_9POAL</name>
<keyword evidence="2" id="KW-0433">Leucine-rich repeat</keyword>
<evidence type="ECO:0000256" key="1">
    <source>
        <dbReference type="ARBA" id="ARBA00008894"/>
    </source>
</evidence>
<evidence type="ECO:0000313" key="7">
    <source>
        <dbReference type="EMBL" id="CAL5028075.1"/>
    </source>
</evidence>
<dbReference type="PANTHER" id="PTHR33377:SF24">
    <property type="entry name" value="OS10G0134900 PROTEIN"/>
    <property type="match status" value="1"/>
</dbReference>
<proteinExistence type="inferred from homology"/>
<accession>A0ABC9CYZ7</accession>
<reference evidence="7" key="1">
    <citation type="submission" date="2024-10" db="EMBL/GenBank/DDBJ databases">
        <authorList>
            <person name="Ryan C."/>
        </authorList>
    </citation>
    <scope>NUCLEOTIDE SEQUENCE [LARGE SCALE GENOMIC DNA]</scope>
</reference>
<comment type="similarity">
    <text evidence="1">Belongs to the disease resistance NB-LRR family.</text>
</comment>
<keyword evidence="5" id="KW-0611">Plant defense</keyword>
<dbReference type="Proteomes" id="UP001497457">
    <property type="component" value="Chromosome 30rd"/>
</dbReference>
<dbReference type="InterPro" id="IPR041118">
    <property type="entry name" value="Rx_N"/>
</dbReference>
<dbReference type="GO" id="GO:0006952">
    <property type="term" value="P:defense response"/>
    <property type="evidence" value="ECO:0007669"/>
    <property type="project" value="UniProtKB-KW"/>
</dbReference>
<evidence type="ECO:0000259" key="6">
    <source>
        <dbReference type="Pfam" id="PF18052"/>
    </source>
</evidence>
<keyword evidence="4" id="KW-0547">Nucleotide-binding</keyword>
<evidence type="ECO:0000256" key="3">
    <source>
        <dbReference type="ARBA" id="ARBA00022737"/>
    </source>
</evidence>
<feature type="domain" description="Disease resistance N-terminal" evidence="6">
    <location>
        <begin position="13"/>
        <end position="98"/>
    </location>
</feature>
<dbReference type="InterPro" id="IPR027417">
    <property type="entry name" value="P-loop_NTPase"/>
</dbReference>
<dbReference type="Pfam" id="PF18052">
    <property type="entry name" value="Rx_N"/>
    <property type="match status" value="1"/>
</dbReference>
<evidence type="ECO:0000256" key="5">
    <source>
        <dbReference type="ARBA" id="ARBA00022821"/>
    </source>
</evidence>
<keyword evidence="8" id="KW-1185">Reference proteome</keyword>
<evidence type="ECO:0000256" key="2">
    <source>
        <dbReference type="ARBA" id="ARBA00022614"/>
    </source>
</evidence>
<dbReference type="EMBL" id="OZ075140">
    <property type="protein sequence ID" value="CAL5028075.1"/>
    <property type="molecule type" value="Genomic_DNA"/>
</dbReference>
<keyword evidence="3" id="KW-0677">Repeat</keyword>
<dbReference type="AlphaFoldDB" id="A0ABC9CYZ7"/>
<dbReference type="GO" id="GO:0000166">
    <property type="term" value="F:nucleotide binding"/>
    <property type="evidence" value="ECO:0007669"/>
    <property type="project" value="UniProtKB-KW"/>
</dbReference>